<dbReference type="RefSeq" id="WP_027840463.1">
    <property type="nucleotide sequence ID" value="NZ_BMHN01000001.1"/>
</dbReference>
<dbReference type="AlphaFoldDB" id="A0A845QA95"/>
<dbReference type="PIRSF" id="PIRSF030820">
    <property type="entry name" value="UCP030820"/>
    <property type="match status" value="1"/>
</dbReference>
<organism evidence="1 2">
    <name type="scientific">Pyruvatibacter mobilis</name>
    <dbReference type="NCBI Taxonomy" id="1712261"/>
    <lineage>
        <taxon>Bacteria</taxon>
        <taxon>Pseudomonadati</taxon>
        <taxon>Pseudomonadota</taxon>
        <taxon>Alphaproteobacteria</taxon>
        <taxon>Hyphomicrobiales</taxon>
        <taxon>Parvibaculaceae</taxon>
        <taxon>Pyruvatibacter</taxon>
    </lineage>
</organism>
<reference evidence="1 2" key="1">
    <citation type="journal article" date="2016" name="Int. J. Syst. Evol. Microbiol.">
        <title>Pyruvatibacter mobilis gen. nov., sp. nov., a marine bacterium from the culture broth of Picochlorum sp. 122.</title>
        <authorList>
            <person name="Wang G."/>
            <person name="Tang M."/>
            <person name="Wu H."/>
            <person name="Dai S."/>
            <person name="Li T."/>
            <person name="Chen C."/>
            <person name="He H."/>
            <person name="Fan J."/>
            <person name="Xiang W."/>
            <person name="Li X."/>
        </authorList>
    </citation>
    <scope>NUCLEOTIDE SEQUENCE [LARGE SCALE GENOMIC DNA]</scope>
    <source>
        <strain evidence="1 2">GYP-11</strain>
    </source>
</reference>
<dbReference type="OrthoDB" id="9800421at2"/>
<evidence type="ECO:0000313" key="2">
    <source>
        <dbReference type="Proteomes" id="UP000470384"/>
    </source>
</evidence>
<dbReference type="Pfam" id="PF06073">
    <property type="entry name" value="DUF934"/>
    <property type="match status" value="1"/>
</dbReference>
<proteinExistence type="predicted"/>
<evidence type="ECO:0000313" key="1">
    <source>
        <dbReference type="EMBL" id="NBG95357.1"/>
    </source>
</evidence>
<dbReference type="Proteomes" id="UP000470384">
    <property type="component" value="Unassembled WGS sequence"/>
</dbReference>
<protein>
    <submittedName>
        <fullName evidence="1">DUF934 domain-containing protein</fullName>
    </submittedName>
</protein>
<dbReference type="InterPro" id="IPR008318">
    <property type="entry name" value="UCP030820"/>
</dbReference>
<sequence>MPLLKNGKEVTEDKWVRVEDDADLPEDCHALVSMGRWLKDRETLLTRNKPIGVALESSDNPDEIMDDLDRFSLIAVDFPQFKDGRGFSYGRLIRHRGGYQGELRATGGVLVDQLHYLARCGYDAVDGDARITESAWAEANSRFREVYQPTGDGRKTVMQKRHAG</sequence>
<dbReference type="EMBL" id="WXYQ01000005">
    <property type="protein sequence ID" value="NBG95357.1"/>
    <property type="molecule type" value="Genomic_DNA"/>
</dbReference>
<name>A0A845QA95_9HYPH</name>
<gene>
    <name evidence="1" type="ORF">GTQ45_06390</name>
</gene>
<keyword evidence="2" id="KW-1185">Reference proteome</keyword>
<comment type="caution">
    <text evidence="1">The sequence shown here is derived from an EMBL/GenBank/DDBJ whole genome shotgun (WGS) entry which is preliminary data.</text>
</comment>
<accession>A0A845QA95</accession>
<dbReference type="GeneID" id="300655178"/>